<feature type="region of interest" description="Disordered" evidence="1">
    <location>
        <begin position="223"/>
        <end position="257"/>
    </location>
</feature>
<feature type="compositionally biased region" description="Basic and acidic residues" evidence="1">
    <location>
        <begin position="115"/>
        <end position="128"/>
    </location>
</feature>
<organism evidence="2 3">
    <name type="scientific">Patiria miniata</name>
    <name type="common">Bat star</name>
    <name type="synonym">Asterina miniata</name>
    <dbReference type="NCBI Taxonomy" id="46514"/>
    <lineage>
        <taxon>Eukaryota</taxon>
        <taxon>Metazoa</taxon>
        <taxon>Echinodermata</taxon>
        <taxon>Eleutherozoa</taxon>
        <taxon>Asterozoa</taxon>
        <taxon>Asteroidea</taxon>
        <taxon>Valvatacea</taxon>
        <taxon>Valvatida</taxon>
        <taxon>Asterinidae</taxon>
        <taxon>Patiria</taxon>
    </lineage>
</organism>
<keyword evidence="3" id="KW-1185">Reference proteome</keyword>
<evidence type="ECO:0000313" key="2">
    <source>
        <dbReference type="EnsemblMetazoa" id="XP_038079324.1"/>
    </source>
</evidence>
<dbReference type="Proteomes" id="UP000887568">
    <property type="component" value="Unplaced"/>
</dbReference>
<dbReference type="OrthoDB" id="10476334at2759"/>
<dbReference type="OMA" id="SYSMQDE"/>
<dbReference type="AlphaFoldDB" id="A0A914BT15"/>
<reference evidence="2" key="1">
    <citation type="submission" date="2022-11" db="UniProtKB">
        <authorList>
            <consortium name="EnsemblMetazoa"/>
        </authorList>
    </citation>
    <scope>IDENTIFICATION</scope>
</reference>
<sequence length="299" mass="33552">MFSSGSPSNAPVECKTLQHYLINSTCKRAPSIEPTTMENDILSITDSSHHCASVQSEFSTKLLANLNSGMPSDWELNKRKERYQTGLNPSLREFCGHTTCRDTCLFETYQTSREPTPDRDAGNGEDGKPPSLSYLPERQHEYRWDGPPVNTQGDLQRDLDTQQTEPDDVLSGIDYSLSQLVEAEIEAFRVNLHNLISDHHQQHRQLLSPGNEAVTEQRAVYDQPAGNGDANYAWSPMNSSEKPQMEESSSSSYSMQDEETIQLYHPNNSLEDEVNSALLQLLTSASAVSHALRRHEYST</sequence>
<feature type="compositionally biased region" description="Low complexity" evidence="1">
    <location>
        <begin position="239"/>
        <end position="255"/>
    </location>
</feature>
<dbReference type="EnsemblMetazoa" id="XM_038223396.1">
    <property type="protein sequence ID" value="XP_038079324.1"/>
    <property type="gene ID" value="LOC119746440"/>
</dbReference>
<evidence type="ECO:0000256" key="1">
    <source>
        <dbReference type="SAM" id="MobiDB-lite"/>
    </source>
</evidence>
<dbReference type="GeneID" id="119746440"/>
<name>A0A914BT15_PATMI</name>
<protein>
    <submittedName>
        <fullName evidence="2">Uncharacterized protein</fullName>
    </submittedName>
</protein>
<proteinExistence type="predicted"/>
<feature type="region of interest" description="Disordered" evidence="1">
    <location>
        <begin position="111"/>
        <end position="168"/>
    </location>
</feature>
<evidence type="ECO:0000313" key="3">
    <source>
        <dbReference type="Proteomes" id="UP000887568"/>
    </source>
</evidence>
<accession>A0A914BT15</accession>
<dbReference type="RefSeq" id="XP_038079324.1">
    <property type="nucleotide sequence ID" value="XM_038223396.1"/>
</dbReference>